<comment type="caution">
    <text evidence="3">The sequence shown here is derived from an EMBL/GenBank/DDBJ whole genome shotgun (WGS) entry which is preliminary data.</text>
</comment>
<accession>A0AA41FZV3</accession>
<evidence type="ECO:0000256" key="1">
    <source>
        <dbReference type="SAM" id="MobiDB-lite"/>
    </source>
</evidence>
<gene>
    <name evidence="3" type="ORF">KTS37_08460</name>
</gene>
<dbReference type="EMBL" id="JAHQXE010000002">
    <property type="protein sequence ID" value="MBV0901820.1"/>
    <property type="molecule type" value="Genomic_DNA"/>
</dbReference>
<proteinExistence type="predicted"/>
<keyword evidence="4" id="KW-1185">Reference proteome</keyword>
<dbReference type="RefSeq" id="WP_162413011.1">
    <property type="nucleotide sequence ID" value="NZ_JAHQXE010000002.1"/>
</dbReference>
<keyword evidence="2" id="KW-0812">Transmembrane</keyword>
<dbReference type="Proteomes" id="UP001166304">
    <property type="component" value="Unassembled WGS sequence"/>
</dbReference>
<protein>
    <submittedName>
        <fullName evidence="3">Uncharacterized protein</fullName>
    </submittedName>
</protein>
<keyword evidence="2" id="KW-1133">Transmembrane helix</keyword>
<evidence type="ECO:0000256" key="2">
    <source>
        <dbReference type="SAM" id="Phobius"/>
    </source>
</evidence>
<reference evidence="3" key="1">
    <citation type="submission" date="2021-06" db="EMBL/GenBank/DDBJ databases">
        <title>New haloarchaea isolates fom saline soil.</title>
        <authorList>
            <person name="Duran-Viseras A."/>
            <person name="Sanchez-Porro C.S."/>
            <person name="Ventosa A."/>
        </authorList>
    </citation>
    <scope>NUCLEOTIDE SEQUENCE</scope>
    <source>
        <strain evidence="3">JCM 18369</strain>
    </source>
</reference>
<evidence type="ECO:0000313" key="3">
    <source>
        <dbReference type="EMBL" id="MBV0901820.1"/>
    </source>
</evidence>
<name>A0AA41FZV3_9EURY</name>
<organism evidence="3 4">
    <name type="scientific">Haloarcula salina</name>
    <dbReference type="NCBI Taxonomy" id="1429914"/>
    <lineage>
        <taxon>Archaea</taxon>
        <taxon>Methanobacteriati</taxon>
        <taxon>Methanobacteriota</taxon>
        <taxon>Stenosarchaea group</taxon>
        <taxon>Halobacteria</taxon>
        <taxon>Halobacteriales</taxon>
        <taxon>Haloarculaceae</taxon>
        <taxon>Haloarcula</taxon>
    </lineage>
</organism>
<feature type="transmembrane region" description="Helical" evidence="2">
    <location>
        <begin position="38"/>
        <end position="58"/>
    </location>
</feature>
<sequence>MSVTSTETDADAVAGSNSETNGPLTAHVAQSEWTTDDVMMALSALNVLMFAALLYLTVEGGA</sequence>
<evidence type="ECO:0000313" key="4">
    <source>
        <dbReference type="Proteomes" id="UP001166304"/>
    </source>
</evidence>
<dbReference type="AlphaFoldDB" id="A0AA41FZV3"/>
<keyword evidence="2" id="KW-0472">Membrane</keyword>
<feature type="region of interest" description="Disordered" evidence="1">
    <location>
        <begin position="1"/>
        <end position="28"/>
    </location>
</feature>